<dbReference type="PANTHER" id="PTHR32289">
    <property type="entry name" value="PROTEIN FAM167A"/>
    <property type="match status" value="1"/>
</dbReference>
<feature type="compositionally biased region" description="Basic and acidic residues" evidence="2">
    <location>
        <begin position="110"/>
        <end position="125"/>
    </location>
</feature>
<dbReference type="InterPro" id="IPR051771">
    <property type="entry name" value="FAM167_domain"/>
</dbReference>
<organism evidence="3 4">
    <name type="scientific">Acipenser oxyrinchus oxyrinchus</name>
    <dbReference type="NCBI Taxonomy" id="40147"/>
    <lineage>
        <taxon>Eukaryota</taxon>
        <taxon>Metazoa</taxon>
        <taxon>Chordata</taxon>
        <taxon>Craniata</taxon>
        <taxon>Vertebrata</taxon>
        <taxon>Euteleostomi</taxon>
        <taxon>Actinopterygii</taxon>
        <taxon>Chondrostei</taxon>
        <taxon>Acipenseriformes</taxon>
        <taxon>Acipenseridae</taxon>
        <taxon>Acipenser</taxon>
    </lineage>
</organism>
<dbReference type="InterPro" id="IPR024280">
    <property type="entry name" value="FAM167"/>
</dbReference>
<dbReference type="AlphaFoldDB" id="A0AAD8GC98"/>
<reference evidence="3" key="1">
    <citation type="submission" date="2022-02" db="EMBL/GenBank/DDBJ databases">
        <title>Atlantic sturgeon de novo genome assembly.</title>
        <authorList>
            <person name="Stock M."/>
            <person name="Klopp C."/>
            <person name="Guiguen Y."/>
            <person name="Cabau C."/>
            <person name="Parinello H."/>
            <person name="Santidrian Yebra-Pimentel E."/>
            <person name="Kuhl H."/>
            <person name="Dirks R.P."/>
            <person name="Guessner J."/>
            <person name="Wuertz S."/>
            <person name="Du K."/>
            <person name="Schartl M."/>
        </authorList>
    </citation>
    <scope>NUCLEOTIDE SEQUENCE</scope>
    <source>
        <strain evidence="3">STURGEONOMICS-FGT-2020</strain>
        <tissue evidence="3">Whole blood</tissue>
    </source>
</reference>
<dbReference type="Pfam" id="PF11652">
    <property type="entry name" value="FAM167"/>
    <property type="match status" value="1"/>
</dbReference>
<comment type="caution">
    <text evidence="3">The sequence shown here is derived from an EMBL/GenBank/DDBJ whole genome shotgun (WGS) entry which is preliminary data.</text>
</comment>
<comment type="similarity">
    <text evidence="1">Belongs to the FAM167 (SEC) family.</text>
</comment>
<protein>
    <submittedName>
        <fullName evidence="3">Protein FAM167A-like isoform X1</fullName>
    </submittedName>
</protein>
<gene>
    <name evidence="3" type="primary">FAM167A</name>
    <name evidence="3" type="ORF">AOXY_G6655</name>
</gene>
<evidence type="ECO:0000256" key="2">
    <source>
        <dbReference type="SAM" id="MobiDB-lite"/>
    </source>
</evidence>
<dbReference type="PANTHER" id="PTHR32289:SF3">
    <property type="entry name" value="PROTEIN FAM167A"/>
    <property type="match status" value="1"/>
</dbReference>
<sequence>MTVPEAGEVRTAMTVPEIGEVRTAMTVPEIGEVRTAMTVPEAGEDTMSCTAPVPQIEVEESVDRGQASPVTQHDDHLRSLKALTQKLRLETKRPSYLEWRAQVEAHSSKDLKPLGDEAPKEEWRASEGAVGSFRRSQRHLLSSSVVREESQSTGSLKGFGSIDEALIWLRKELTEMRLQDQQLARQLMRLCSDINKLKIEQTCHLHRKMLNDATYELEECDELSDLFCDFPLTPGFSLSTPLKLIGVTKMNIHSRRFSLC</sequence>
<evidence type="ECO:0000256" key="1">
    <source>
        <dbReference type="ARBA" id="ARBA00005489"/>
    </source>
</evidence>
<evidence type="ECO:0000313" key="3">
    <source>
        <dbReference type="EMBL" id="KAK1171750.1"/>
    </source>
</evidence>
<keyword evidence="4" id="KW-1185">Reference proteome</keyword>
<dbReference type="EMBL" id="JAGXEW010000005">
    <property type="protein sequence ID" value="KAK1171750.1"/>
    <property type="molecule type" value="Genomic_DNA"/>
</dbReference>
<accession>A0AAD8GC98</accession>
<name>A0AAD8GC98_ACIOX</name>
<feature type="region of interest" description="Disordered" evidence="2">
    <location>
        <begin position="110"/>
        <end position="130"/>
    </location>
</feature>
<evidence type="ECO:0000313" key="4">
    <source>
        <dbReference type="Proteomes" id="UP001230051"/>
    </source>
</evidence>
<dbReference type="Proteomes" id="UP001230051">
    <property type="component" value="Unassembled WGS sequence"/>
</dbReference>
<proteinExistence type="inferred from homology"/>